<keyword evidence="1" id="KW-0472">Membrane</keyword>
<proteinExistence type="predicted"/>
<dbReference type="EMBL" id="QGNW01000563">
    <property type="protein sequence ID" value="RVW67818.1"/>
    <property type="molecule type" value="Genomic_DNA"/>
</dbReference>
<name>A0A438G6J6_VITVI</name>
<dbReference type="AlphaFoldDB" id="A0A438G6J6"/>
<organism evidence="2 3">
    <name type="scientific">Vitis vinifera</name>
    <name type="common">Grape</name>
    <dbReference type="NCBI Taxonomy" id="29760"/>
    <lineage>
        <taxon>Eukaryota</taxon>
        <taxon>Viridiplantae</taxon>
        <taxon>Streptophyta</taxon>
        <taxon>Embryophyta</taxon>
        <taxon>Tracheophyta</taxon>
        <taxon>Spermatophyta</taxon>
        <taxon>Magnoliopsida</taxon>
        <taxon>eudicotyledons</taxon>
        <taxon>Gunneridae</taxon>
        <taxon>Pentapetalae</taxon>
        <taxon>rosids</taxon>
        <taxon>Vitales</taxon>
        <taxon>Vitaceae</taxon>
        <taxon>Viteae</taxon>
        <taxon>Vitis</taxon>
    </lineage>
</organism>
<evidence type="ECO:0000256" key="1">
    <source>
        <dbReference type="SAM" id="Phobius"/>
    </source>
</evidence>
<comment type="caution">
    <text evidence="2">The sequence shown here is derived from an EMBL/GenBank/DDBJ whole genome shotgun (WGS) entry which is preliminary data.</text>
</comment>
<reference evidence="2 3" key="1">
    <citation type="journal article" date="2018" name="PLoS Genet.">
        <title>Population sequencing reveals clonal diversity and ancestral inbreeding in the grapevine cultivar Chardonnay.</title>
        <authorList>
            <person name="Roach M.J."/>
            <person name="Johnson D.L."/>
            <person name="Bohlmann J."/>
            <person name="van Vuuren H.J."/>
            <person name="Jones S.J."/>
            <person name="Pretorius I.S."/>
            <person name="Schmidt S.A."/>
            <person name="Borneman A.R."/>
        </authorList>
    </citation>
    <scope>NUCLEOTIDE SEQUENCE [LARGE SCALE GENOMIC DNA]</scope>
    <source>
        <strain evidence="3">cv. Chardonnay</strain>
        <tissue evidence="2">Leaf</tissue>
    </source>
</reference>
<sequence>MLESSAFMPMVPLQQPPPSSSLPPTYAHLTTLFLATMAAGATLLIPTSTLLCLCFSRSLGTGPELSPLLSIGYPAGRVATCRAGSTIRCPLITNLTDMMNVKGLKMLEVSVIFI</sequence>
<protein>
    <submittedName>
        <fullName evidence="2">Uncharacterized protein</fullName>
    </submittedName>
</protein>
<keyword evidence="1" id="KW-1133">Transmembrane helix</keyword>
<gene>
    <name evidence="2" type="ORF">CK203_060976</name>
</gene>
<evidence type="ECO:0000313" key="2">
    <source>
        <dbReference type="EMBL" id="RVW67818.1"/>
    </source>
</evidence>
<feature type="transmembrane region" description="Helical" evidence="1">
    <location>
        <begin position="26"/>
        <end position="55"/>
    </location>
</feature>
<evidence type="ECO:0000313" key="3">
    <source>
        <dbReference type="Proteomes" id="UP000288805"/>
    </source>
</evidence>
<keyword evidence="1" id="KW-0812">Transmembrane</keyword>
<accession>A0A438G6J6</accession>
<dbReference type="Proteomes" id="UP000288805">
    <property type="component" value="Unassembled WGS sequence"/>
</dbReference>